<dbReference type="Proteomes" id="UP000237347">
    <property type="component" value="Unassembled WGS sequence"/>
</dbReference>
<evidence type="ECO:0000313" key="3">
    <source>
        <dbReference type="Proteomes" id="UP000237347"/>
    </source>
</evidence>
<sequence length="244" mass="26681">MAMKFAVRKWFQTWITHNQKTKSARSAVGETHPQTTVVKDNGIDRVDVGRVVAVTEVEISRIPHTQRGCQFKEQLKEIDVALCGDTADTTNHDLAEQSTGMSKAIQTKVHSTHAQVKEEGSDSHNGTQGEQNNNTMTLFGPQALNGPATQAQVNLPPLSSFIMGLTSSSCSAKPKLKKCNQATLKKGRVGPTMQRKENNLRRGINMENCSGLGTGTMMDVEQTKKSGKHRARSPLKNLSELLSL</sequence>
<protein>
    <submittedName>
        <fullName evidence="2">Uncharacterized protein</fullName>
    </submittedName>
</protein>
<keyword evidence="3" id="KW-1185">Reference proteome</keyword>
<feature type="compositionally biased region" description="Polar residues" evidence="1">
    <location>
        <begin position="123"/>
        <end position="137"/>
    </location>
</feature>
<name>A0AAW0J2B8_QUESU</name>
<feature type="region of interest" description="Disordered" evidence="1">
    <location>
        <begin position="110"/>
        <end position="150"/>
    </location>
</feature>
<feature type="region of interest" description="Disordered" evidence="1">
    <location>
        <begin position="222"/>
        <end position="244"/>
    </location>
</feature>
<evidence type="ECO:0000313" key="2">
    <source>
        <dbReference type="EMBL" id="KAK7820860.1"/>
    </source>
</evidence>
<accession>A0AAW0J2B8</accession>
<proteinExistence type="predicted"/>
<dbReference type="AlphaFoldDB" id="A0AAW0J2B8"/>
<evidence type="ECO:0000256" key="1">
    <source>
        <dbReference type="SAM" id="MobiDB-lite"/>
    </source>
</evidence>
<organism evidence="2 3">
    <name type="scientific">Quercus suber</name>
    <name type="common">Cork oak</name>
    <dbReference type="NCBI Taxonomy" id="58331"/>
    <lineage>
        <taxon>Eukaryota</taxon>
        <taxon>Viridiplantae</taxon>
        <taxon>Streptophyta</taxon>
        <taxon>Embryophyta</taxon>
        <taxon>Tracheophyta</taxon>
        <taxon>Spermatophyta</taxon>
        <taxon>Magnoliopsida</taxon>
        <taxon>eudicotyledons</taxon>
        <taxon>Gunneridae</taxon>
        <taxon>Pentapetalae</taxon>
        <taxon>rosids</taxon>
        <taxon>fabids</taxon>
        <taxon>Fagales</taxon>
        <taxon>Fagaceae</taxon>
        <taxon>Quercus</taxon>
    </lineage>
</organism>
<gene>
    <name evidence="2" type="ORF">CFP56_038413</name>
</gene>
<dbReference type="EMBL" id="PKMF04000723">
    <property type="protein sequence ID" value="KAK7820860.1"/>
    <property type="molecule type" value="Genomic_DNA"/>
</dbReference>
<reference evidence="2 3" key="1">
    <citation type="journal article" date="2018" name="Sci. Data">
        <title>The draft genome sequence of cork oak.</title>
        <authorList>
            <person name="Ramos A.M."/>
            <person name="Usie A."/>
            <person name="Barbosa P."/>
            <person name="Barros P.M."/>
            <person name="Capote T."/>
            <person name="Chaves I."/>
            <person name="Simoes F."/>
            <person name="Abreu I."/>
            <person name="Carrasquinho I."/>
            <person name="Faro C."/>
            <person name="Guimaraes J.B."/>
            <person name="Mendonca D."/>
            <person name="Nobrega F."/>
            <person name="Rodrigues L."/>
            <person name="Saibo N.J.M."/>
            <person name="Varela M.C."/>
            <person name="Egas C."/>
            <person name="Matos J."/>
            <person name="Miguel C.M."/>
            <person name="Oliveira M.M."/>
            <person name="Ricardo C.P."/>
            <person name="Goncalves S."/>
        </authorList>
    </citation>
    <scope>NUCLEOTIDE SEQUENCE [LARGE SCALE GENOMIC DNA]</scope>
    <source>
        <strain evidence="3">cv. HL8</strain>
    </source>
</reference>
<comment type="caution">
    <text evidence="2">The sequence shown here is derived from an EMBL/GenBank/DDBJ whole genome shotgun (WGS) entry which is preliminary data.</text>
</comment>